<evidence type="ECO:0000259" key="1">
    <source>
        <dbReference type="Pfam" id="PF25767"/>
    </source>
</evidence>
<reference evidence="2 3" key="1">
    <citation type="journal article" date="2004" name="Nature">
        <title>Genome evolution in yeasts.</title>
        <authorList>
            <consortium name="Genolevures"/>
            <person name="Dujon B."/>
            <person name="Sherman D."/>
            <person name="Fischer G."/>
            <person name="Durrens P."/>
            <person name="Casaregola S."/>
            <person name="Lafontaine I."/>
            <person name="de Montigny J."/>
            <person name="Marck C."/>
            <person name="Neuveglise C."/>
            <person name="Talla E."/>
            <person name="Goffard N."/>
            <person name="Frangeul L."/>
            <person name="Aigle M."/>
            <person name="Anthouard V."/>
            <person name="Babour A."/>
            <person name="Barbe V."/>
            <person name="Barnay S."/>
            <person name="Blanchin S."/>
            <person name="Beckerich J.M."/>
            <person name="Beyne E."/>
            <person name="Bleykasten C."/>
            <person name="Boisrame A."/>
            <person name="Boyer J."/>
            <person name="Cattolico L."/>
            <person name="Confanioleri F."/>
            <person name="de Daruvar A."/>
            <person name="Despons L."/>
            <person name="Fabre E."/>
            <person name="Fairhead C."/>
            <person name="Ferry-Dumazet H."/>
            <person name="Groppi A."/>
            <person name="Hantraye F."/>
            <person name="Hennequin C."/>
            <person name="Jauniaux N."/>
            <person name="Joyet P."/>
            <person name="Kachouri R."/>
            <person name="Kerrest A."/>
            <person name="Koszul R."/>
            <person name="Lemaire M."/>
            <person name="Lesur I."/>
            <person name="Ma L."/>
            <person name="Muller H."/>
            <person name="Nicaud J.M."/>
            <person name="Nikolski M."/>
            <person name="Oztas S."/>
            <person name="Ozier-Kalogeropoulos O."/>
            <person name="Pellenz S."/>
            <person name="Potier S."/>
            <person name="Richard G.F."/>
            <person name="Straub M.L."/>
            <person name="Suleau A."/>
            <person name="Swennene D."/>
            <person name="Tekaia F."/>
            <person name="Wesolowski-Louvel M."/>
            <person name="Westhof E."/>
            <person name="Wirth B."/>
            <person name="Zeniou-Meyer M."/>
            <person name="Zivanovic I."/>
            <person name="Bolotin-Fukuhara M."/>
            <person name="Thierry A."/>
            <person name="Bouchier C."/>
            <person name="Caudron B."/>
            <person name="Scarpelli C."/>
            <person name="Gaillardin C."/>
            <person name="Weissenbach J."/>
            <person name="Wincker P."/>
            <person name="Souciet J.L."/>
        </authorList>
    </citation>
    <scope>NUCLEOTIDE SEQUENCE [LARGE SCALE GENOMIC DNA]</scope>
    <source>
        <strain evidence="3">ATCC 36239 / CBS 767 / BCRC 21394 / JCM 1990 / NBRC 0083 / IGC 2968</strain>
    </source>
</reference>
<dbReference type="Pfam" id="PF25767">
    <property type="entry name" value="ARM_TBCD_2nd"/>
    <property type="match status" value="1"/>
</dbReference>
<dbReference type="FunCoup" id="B5RV21">
    <property type="interactions" value="208"/>
</dbReference>
<dbReference type="GO" id="GO:0000226">
    <property type="term" value="P:microtubule cytoskeleton organization"/>
    <property type="evidence" value="ECO:0007669"/>
    <property type="project" value="TreeGrafter"/>
</dbReference>
<proteinExistence type="predicted"/>
<evidence type="ECO:0000313" key="2">
    <source>
        <dbReference type="EMBL" id="CAR65900.1"/>
    </source>
</evidence>
<dbReference type="GO" id="GO:0005096">
    <property type="term" value="F:GTPase activator activity"/>
    <property type="evidence" value="ECO:0007669"/>
    <property type="project" value="InterPro"/>
</dbReference>
<dbReference type="InterPro" id="IPR058033">
    <property type="entry name" value="ARM_TBCD_2nd"/>
</dbReference>
<gene>
    <name evidence="2" type="ordered locus">DEHA2G02024g</name>
</gene>
<feature type="domain" description="Tubulin-folding cofactor D ARM repeats" evidence="1">
    <location>
        <begin position="407"/>
        <end position="524"/>
    </location>
</feature>
<dbReference type="PANTHER" id="PTHR12658:SF0">
    <property type="entry name" value="TUBULIN-SPECIFIC CHAPERONE D"/>
    <property type="match status" value="1"/>
</dbReference>
<evidence type="ECO:0000313" key="3">
    <source>
        <dbReference type="Proteomes" id="UP000000599"/>
    </source>
</evidence>
<dbReference type="HOGENOM" id="CLU_011301_0_0_1"/>
<dbReference type="EMBL" id="CR382139">
    <property type="protein sequence ID" value="CAR65900.1"/>
    <property type="molecule type" value="Genomic_DNA"/>
</dbReference>
<dbReference type="OrthoDB" id="10253476at2759"/>
<accession>B5RV21</accession>
<dbReference type="PANTHER" id="PTHR12658">
    <property type="entry name" value="BETA-TUBULIN COFACTOR D"/>
    <property type="match status" value="1"/>
</dbReference>
<dbReference type="RefSeq" id="XP_002770565.1">
    <property type="nucleotide sequence ID" value="XM_002770519.1"/>
</dbReference>
<name>B5RV21_DEBHA</name>
<dbReference type="GeneID" id="8999110"/>
<dbReference type="VEuPathDB" id="FungiDB:DEHA2G02024g"/>
<dbReference type="GO" id="GO:0007023">
    <property type="term" value="P:post-chaperonin tubulin folding pathway"/>
    <property type="evidence" value="ECO:0007669"/>
    <property type="project" value="InterPro"/>
</dbReference>
<dbReference type="InterPro" id="IPR033162">
    <property type="entry name" value="TBCD"/>
</dbReference>
<dbReference type="GO" id="GO:0048487">
    <property type="term" value="F:beta-tubulin binding"/>
    <property type="evidence" value="ECO:0007669"/>
    <property type="project" value="InterPro"/>
</dbReference>
<dbReference type="GO" id="GO:0007021">
    <property type="term" value="P:tubulin complex assembly"/>
    <property type="evidence" value="ECO:0007669"/>
    <property type="project" value="InterPro"/>
</dbReference>
<dbReference type="AlphaFoldDB" id="B5RV21"/>
<protein>
    <submittedName>
        <fullName evidence="2">DEHA2G02024p</fullName>
    </submittedName>
</protein>
<dbReference type="Pfam" id="PF23579">
    <property type="entry name" value="ARM_TBCD"/>
    <property type="match status" value="1"/>
</dbReference>
<organism evidence="2 3">
    <name type="scientific">Debaryomyces hansenii (strain ATCC 36239 / CBS 767 / BCRC 21394 / JCM 1990 / NBRC 0083 / IGC 2968)</name>
    <name type="common">Yeast</name>
    <name type="synonym">Torulaspora hansenii</name>
    <dbReference type="NCBI Taxonomy" id="284592"/>
    <lineage>
        <taxon>Eukaryota</taxon>
        <taxon>Fungi</taxon>
        <taxon>Dikarya</taxon>
        <taxon>Ascomycota</taxon>
        <taxon>Saccharomycotina</taxon>
        <taxon>Pichiomycetes</taxon>
        <taxon>Debaryomycetaceae</taxon>
        <taxon>Debaryomyces</taxon>
    </lineage>
</organism>
<dbReference type="eggNOG" id="KOG1943">
    <property type="taxonomic scope" value="Eukaryota"/>
</dbReference>
<dbReference type="STRING" id="284592.B5RV21"/>
<keyword evidence="3" id="KW-1185">Reference proteome</keyword>
<dbReference type="KEGG" id="dha:DEHA2G02024g"/>
<dbReference type="Proteomes" id="UP000000599">
    <property type="component" value="Chromosome G"/>
</dbReference>
<dbReference type="OMA" id="ATNFICW"/>
<dbReference type="InParanoid" id="B5RV21"/>
<sequence>MDDVFEQVLVKKSDELHSQIRSLIKDLGDIIHDNESYSSAKIERSKVIFSSLQWAINEFESSPKLLDLNLSIYIESLADFYLFLYSIESDKDLKHLKQGISGLIYEFSKIRGFKFVTNFFSSDVYLIPKLLELTEIINLSENETFLILIWLSNLVLVPFPLTLINEDLPTLLLEFGLNCLEKHSNASKNQSVASILISRLISRQDLIQNGMLDVYFNDTVPSIWNSLSYNSGSIKLGHTMVINKLMKRCSFEVMCKYLDVIHKEVLLTDLVNLRTQEEYCTNDLNNLNVLYIIKVLNKLAKFYLQSPETGKYYQVSSIVNNLFHDVMSIMLDRFDTNLRYAMAKNLSSICSQLTVEAMNYQEQLIQYLIEQLEISNIMITYSPYEKSISNSNRFHVDLAITSDKISVPKYHTVLLFFAYVSLRKSLPYHLISPILSIVHKTLFIQQKRATSVLGSQLRDSSCFIIWSLCRMIKTDTFIMLQRENENMMEVILFDLIKVAIFDFDLTIRRCSVAVIQEFIGRFGNNLFGYKFVEDMTFGEQMGSFIIRLVEIFNNKSLGSLNSSYLMIHELIRIGFKPNLFIPCLLNNIQDDNNSFEVKKLNSYHLAKIYGDDLSMEFDFEFLGNLQDSYPLQTLLSVLTREILNTGNSLYAFSELAVISPDTSHQFTLKVANHLKENFKFDHHSDASEKAEAYVKWINCCMIINFPIIDFDIVWKEIFDIVRAKYTTGLAEEFKQYFRLLCKRNEVITSDHLKGFGHIIKSNNPIIAQSLFYYQKFSNNGKVFLINLIQENAIDCNIRSSMIECLSENLEKLNLDLSMLSVLVNSLDDYTITNQGDVGSKVRLSTMYLIKNNISTFFHYTDEIELRLVRISGELIDKLRLESIKLIHILRMKHFVEIDNSNNYKFLFAYYRNEILANKQQSNHVIELSISFWRGIVFSLGALTMTSSVTNEAFLQLLVFLESLNQENHDFVFKEFLKLLKIPTDRQLNNLNSRELKVYNMTLNVFVKLFESNTPFPIDFEYQTLYVRCYNLHINTSNVLRIGIILKIFQYLGTLQSEPEIRLKAQTRVCWLCCHHPLSRVRSIGSEVFFEILNDISPNNDCISILDSVDWEESPGKLKKYFKCFQQTLTTL</sequence>